<evidence type="ECO:0000259" key="4">
    <source>
        <dbReference type="PROSITE" id="PS50113"/>
    </source>
</evidence>
<keyword evidence="1" id="KW-0175">Coiled coil</keyword>
<dbReference type="InterPro" id="IPR003018">
    <property type="entry name" value="GAF"/>
</dbReference>
<dbReference type="PROSITE" id="PS50113">
    <property type="entry name" value="PAC"/>
    <property type="match status" value="1"/>
</dbReference>
<evidence type="ECO:0000313" key="6">
    <source>
        <dbReference type="EMBL" id="MDN5212860.1"/>
    </source>
</evidence>
<keyword evidence="2" id="KW-1133">Transmembrane helix</keyword>
<dbReference type="EMBL" id="JAUJEB010000001">
    <property type="protein sequence ID" value="MDN5212860.1"/>
    <property type="molecule type" value="Genomic_DNA"/>
</dbReference>
<feature type="coiled-coil region" evidence="1">
    <location>
        <begin position="484"/>
        <end position="525"/>
    </location>
</feature>
<dbReference type="InterPro" id="IPR013655">
    <property type="entry name" value="PAS_fold_3"/>
</dbReference>
<keyword evidence="2" id="KW-0472">Membrane</keyword>
<dbReference type="SMART" id="SM00065">
    <property type="entry name" value="GAF"/>
    <property type="match status" value="1"/>
</dbReference>
<evidence type="ECO:0000256" key="2">
    <source>
        <dbReference type="SAM" id="Phobius"/>
    </source>
</evidence>
<dbReference type="CDD" id="cd00130">
    <property type="entry name" value="PAS"/>
    <property type="match status" value="1"/>
</dbReference>
<dbReference type="Gene3D" id="3.30.450.20">
    <property type="entry name" value="PAS domain"/>
    <property type="match status" value="1"/>
</dbReference>
<proteinExistence type="predicted"/>
<dbReference type="PANTHER" id="PTHR44757">
    <property type="entry name" value="DIGUANYLATE CYCLASE DGCP"/>
    <property type="match status" value="1"/>
</dbReference>
<dbReference type="PROSITE" id="PS50885">
    <property type="entry name" value="HAMP"/>
    <property type="match status" value="1"/>
</dbReference>
<keyword evidence="2" id="KW-0812">Transmembrane</keyword>
<keyword evidence="7" id="KW-1185">Reference proteome</keyword>
<protein>
    <submittedName>
        <fullName evidence="6">PAS domain-containing protein</fullName>
    </submittedName>
</protein>
<evidence type="ECO:0000259" key="3">
    <source>
        <dbReference type="PROSITE" id="PS50112"/>
    </source>
</evidence>
<dbReference type="NCBIfam" id="TIGR00229">
    <property type="entry name" value="sensory_box"/>
    <property type="match status" value="1"/>
</dbReference>
<dbReference type="InterPro" id="IPR000700">
    <property type="entry name" value="PAS-assoc_C"/>
</dbReference>
<sequence>MKKKRFSIGNKIILGFFSLIIIFTVIATIVVITNSKNNQLIEQSSTNIRPSVSALQEFKHLVTQSKMLVTNWVYLQSNDTDKKALKDLHNVGYPNLKEKLSGLKLDWEIDTLQQEMDSIFIEFEALLKTEQDNVMSQLVTFDHYEDPFIKLTAAETIESEVLPRSASIMKSLGKINDIIVQTDQEQQLTIRAESDNLTKMAVISAVIVIIVGLVGGFLLARSITKPINYIKDIIVKLGEGDLPDDQSRKFNNDEIGEMAEAVENLVNGLKSTSSFAENIGKGNYDAEFAPLSEKDVLGNSLIEMRDNLKSVAEEDKRRNWSTSGLATFGEILRKNNDNIEKLSDDIITNLVKYLNCNQGGLYIINQENEEEPCLELKACYAWDKKKYLEQRVLIGEGLTGQCWLEKDTVYLTEVPDDYITITSGLGEANPTSILIVPLKINDEVFGVMEIASFNEFESYEIEFVEKIAESIASTVSSVKINEKTQRLLEESTEMTEQMRSQEEEMRQNMEELQATQEEMQRSQSESQGILNAINSSLASVEFKPNGEIVDANQQFLSIFGFTLEEIRGKNHSVLLPPDERKAAETGEFWEALTQGQVKSGEFERVKRDGSSIWIRSNYSPVKNSTGEVTKVLALSFDLSDYKK</sequence>
<dbReference type="Gene3D" id="6.10.340.10">
    <property type="match status" value="1"/>
</dbReference>
<dbReference type="SUPFAM" id="SSF158472">
    <property type="entry name" value="HAMP domain-like"/>
    <property type="match status" value="1"/>
</dbReference>
<evidence type="ECO:0000259" key="5">
    <source>
        <dbReference type="PROSITE" id="PS50885"/>
    </source>
</evidence>
<organism evidence="6 7">
    <name type="scientific">Agaribacillus aureus</name>
    <dbReference type="NCBI Taxonomy" id="3051825"/>
    <lineage>
        <taxon>Bacteria</taxon>
        <taxon>Pseudomonadati</taxon>
        <taxon>Bacteroidota</taxon>
        <taxon>Cytophagia</taxon>
        <taxon>Cytophagales</taxon>
        <taxon>Splendidivirgaceae</taxon>
        <taxon>Agaribacillus</taxon>
    </lineage>
</organism>
<dbReference type="Gene3D" id="3.30.450.40">
    <property type="match status" value="1"/>
</dbReference>
<dbReference type="InterPro" id="IPR003660">
    <property type="entry name" value="HAMP_dom"/>
</dbReference>
<dbReference type="Pfam" id="PF08447">
    <property type="entry name" value="PAS_3"/>
    <property type="match status" value="1"/>
</dbReference>
<dbReference type="Pfam" id="PF00672">
    <property type="entry name" value="HAMP"/>
    <property type="match status" value="1"/>
</dbReference>
<feature type="domain" description="HAMP" evidence="5">
    <location>
        <begin position="221"/>
        <end position="274"/>
    </location>
</feature>
<dbReference type="InterPro" id="IPR001610">
    <property type="entry name" value="PAC"/>
</dbReference>
<dbReference type="RefSeq" id="WP_346758177.1">
    <property type="nucleotide sequence ID" value="NZ_JAUJEB010000001.1"/>
</dbReference>
<comment type="caution">
    <text evidence="6">The sequence shown here is derived from an EMBL/GenBank/DDBJ whole genome shotgun (WGS) entry which is preliminary data.</text>
</comment>
<dbReference type="InterPro" id="IPR029016">
    <property type="entry name" value="GAF-like_dom_sf"/>
</dbReference>
<feature type="domain" description="PAC" evidence="4">
    <location>
        <begin position="598"/>
        <end position="643"/>
    </location>
</feature>
<dbReference type="InterPro" id="IPR035965">
    <property type="entry name" value="PAS-like_dom_sf"/>
</dbReference>
<dbReference type="Pfam" id="PF13185">
    <property type="entry name" value="GAF_2"/>
    <property type="match status" value="1"/>
</dbReference>
<dbReference type="InterPro" id="IPR052155">
    <property type="entry name" value="Biofilm_reg_signaling"/>
</dbReference>
<feature type="transmembrane region" description="Helical" evidence="2">
    <location>
        <begin position="12"/>
        <end position="32"/>
    </location>
</feature>
<dbReference type="InterPro" id="IPR000014">
    <property type="entry name" value="PAS"/>
</dbReference>
<dbReference type="Proteomes" id="UP001172083">
    <property type="component" value="Unassembled WGS sequence"/>
</dbReference>
<evidence type="ECO:0000313" key="7">
    <source>
        <dbReference type="Proteomes" id="UP001172083"/>
    </source>
</evidence>
<dbReference type="SMART" id="SM00091">
    <property type="entry name" value="PAS"/>
    <property type="match status" value="1"/>
</dbReference>
<dbReference type="PANTHER" id="PTHR44757:SF2">
    <property type="entry name" value="BIOFILM ARCHITECTURE MAINTENANCE PROTEIN MBAA"/>
    <property type="match status" value="1"/>
</dbReference>
<gene>
    <name evidence="6" type="ORF">QQ020_12415</name>
</gene>
<dbReference type="SUPFAM" id="SSF55785">
    <property type="entry name" value="PYP-like sensor domain (PAS domain)"/>
    <property type="match status" value="1"/>
</dbReference>
<feature type="domain" description="PAS" evidence="3">
    <location>
        <begin position="545"/>
        <end position="595"/>
    </location>
</feature>
<dbReference type="SUPFAM" id="SSF55781">
    <property type="entry name" value="GAF domain-like"/>
    <property type="match status" value="1"/>
</dbReference>
<feature type="transmembrane region" description="Helical" evidence="2">
    <location>
        <begin position="200"/>
        <end position="220"/>
    </location>
</feature>
<accession>A0ABT8L527</accession>
<dbReference type="PROSITE" id="PS50112">
    <property type="entry name" value="PAS"/>
    <property type="match status" value="1"/>
</dbReference>
<name>A0ABT8L527_9BACT</name>
<reference evidence="6" key="1">
    <citation type="submission" date="2023-06" db="EMBL/GenBank/DDBJ databases">
        <title>Genomic of Agaribacillus aureum.</title>
        <authorList>
            <person name="Wang G."/>
        </authorList>
    </citation>
    <scope>NUCLEOTIDE SEQUENCE</scope>
    <source>
        <strain evidence="6">BMA12</strain>
    </source>
</reference>
<dbReference type="SMART" id="SM00086">
    <property type="entry name" value="PAC"/>
    <property type="match status" value="1"/>
</dbReference>
<evidence type="ECO:0000256" key="1">
    <source>
        <dbReference type="SAM" id="Coils"/>
    </source>
</evidence>